<dbReference type="OrthoDB" id="9801642at2"/>
<evidence type="ECO:0000256" key="6">
    <source>
        <dbReference type="ARBA" id="ARBA00022556"/>
    </source>
</evidence>
<comment type="function">
    <text evidence="1 11">Condensation of UDP-2,3-diacylglucosamine and 2,3-diacylglucosamine-1-phosphate to form lipid A disaccharide, a precursor of lipid A, a phosphorylated glycolipid that anchors the lipopolysaccharide to the outer membrane of the cell.</text>
</comment>
<dbReference type="GO" id="GO:0008915">
    <property type="term" value="F:lipid-A-disaccharide synthase activity"/>
    <property type="evidence" value="ECO:0007669"/>
    <property type="project" value="UniProtKB-UniRule"/>
</dbReference>
<evidence type="ECO:0000313" key="13">
    <source>
        <dbReference type="EMBL" id="QDH13079.1"/>
    </source>
</evidence>
<evidence type="ECO:0000256" key="3">
    <source>
        <dbReference type="ARBA" id="ARBA00012687"/>
    </source>
</evidence>
<dbReference type="UniPathway" id="UPA00973"/>
<dbReference type="NCBIfam" id="TIGR00215">
    <property type="entry name" value="lpxB"/>
    <property type="match status" value="1"/>
</dbReference>
<keyword evidence="14" id="KW-1185">Reference proteome</keyword>
<name>A0A4Y6U6T2_9PROT</name>
<dbReference type="SUPFAM" id="SSF53756">
    <property type="entry name" value="UDP-Glycosyltransferase/glycogen phosphorylase"/>
    <property type="match status" value="1"/>
</dbReference>
<sequence length="443" mass="49354">MKAEPHMAPVQGSLPLRHRGRVVWILAGEASGDAIGARLMLALHKRDPTLVFAGVGGSRMEALGLCSLFPMTDLSVMGLAEVLPQLRKLSQRMLEAEHDIALRHPDVVVTIDSPGFSLRLLDRIAPLGVRRVHYVAPQFWAWQERRLRQYREVWDRLLCLFPFEKKWFEKRQVSDVRFTGHPVLEAGIKQGNAERFRRKHRFNPNAPVVIMMAGSRKGEIKRLLPLFRLASLRIRDKVPDVRIVLPVTPEQAHFVRRMVREWQVEPAVITGSAEKHDAFAAASCALTKSGTSTLELALAGVPMVVAYRVNPLSALFARHLIKVPFVAMINIMARRTVVPELLQGQCTPENLANNALRLMMDPAAAQAQRDGYAEVLTQLEAPGNMTPADAAADQILNIMDTPLRQLRPDLKLPPENSPERTGNLVSDQVPDDGTVSDPPSPHP</sequence>
<dbReference type="EMBL" id="CP038231">
    <property type="protein sequence ID" value="QDH13079.1"/>
    <property type="molecule type" value="Genomic_DNA"/>
</dbReference>
<dbReference type="KEGG" id="swf:E3E12_01435"/>
<dbReference type="GO" id="GO:0005543">
    <property type="term" value="F:phospholipid binding"/>
    <property type="evidence" value="ECO:0007669"/>
    <property type="project" value="TreeGrafter"/>
</dbReference>
<dbReference type="PANTHER" id="PTHR30372:SF4">
    <property type="entry name" value="LIPID-A-DISACCHARIDE SYNTHASE, MITOCHONDRIAL-RELATED"/>
    <property type="match status" value="1"/>
</dbReference>
<evidence type="ECO:0000256" key="9">
    <source>
        <dbReference type="ARBA" id="ARBA00023098"/>
    </source>
</evidence>
<keyword evidence="9 11" id="KW-0443">Lipid metabolism</keyword>
<dbReference type="Proteomes" id="UP000318709">
    <property type="component" value="Chromosome"/>
</dbReference>
<keyword evidence="6 11" id="KW-0441">Lipid A biosynthesis</keyword>
<evidence type="ECO:0000256" key="7">
    <source>
        <dbReference type="ARBA" id="ARBA00022676"/>
    </source>
</evidence>
<protein>
    <recommendedName>
        <fullName evidence="4 11">Lipid-A-disaccharide synthase</fullName>
        <ecNumber evidence="3 11">2.4.1.182</ecNumber>
    </recommendedName>
</protein>
<dbReference type="InterPro" id="IPR003835">
    <property type="entry name" value="Glyco_trans_19"/>
</dbReference>
<dbReference type="PANTHER" id="PTHR30372">
    <property type="entry name" value="LIPID-A-DISACCHARIDE SYNTHASE"/>
    <property type="match status" value="1"/>
</dbReference>
<dbReference type="GO" id="GO:0016020">
    <property type="term" value="C:membrane"/>
    <property type="evidence" value="ECO:0007669"/>
    <property type="project" value="GOC"/>
</dbReference>
<evidence type="ECO:0000256" key="4">
    <source>
        <dbReference type="ARBA" id="ARBA00020902"/>
    </source>
</evidence>
<comment type="pathway">
    <text evidence="11">Bacterial outer membrane biogenesis; LPS lipid A biosynthesis.</text>
</comment>
<dbReference type="GO" id="GO:0009245">
    <property type="term" value="P:lipid A biosynthetic process"/>
    <property type="evidence" value="ECO:0007669"/>
    <property type="project" value="UniProtKB-UniRule"/>
</dbReference>
<keyword evidence="7 11" id="KW-0328">Glycosyltransferase</keyword>
<gene>
    <name evidence="11 13" type="primary">lpxB</name>
    <name evidence="13" type="ORF">E3E12_01435</name>
</gene>
<evidence type="ECO:0000256" key="11">
    <source>
        <dbReference type="HAMAP-Rule" id="MF_00392"/>
    </source>
</evidence>
<reference evidence="13 14" key="1">
    <citation type="submission" date="2019-03" db="EMBL/GenBank/DDBJ databases">
        <title>The complete genome sequence of Swingsia_sp. F3b2 LMG30590(T).</title>
        <authorList>
            <person name="Chua K.-O."/>
            <person name="Chan K.-G."/>
            <person name="See-Too W.-S."/>
        </authorList>
    </citation>
    <scope>NUCLEOTIDE SEQUENCE [LARGE SCALE GENOMIC DNA]</scope>
    <source>
        <strain evidence="13 14">F3b2</strain>
    </source>
</reference>
<dbReference type="Gene3D" id="3.40.50.2000">
    <property type="entry name" value="Glycogen Phosphorylase B"/>
    <property type="match status" value="1"/>
</dbReference>
<dbReference type="EC" id="2.4.1.182" evidence="3 11"/>
<evidence type="ECO:0000313" key="14">
    <source>
        <dbReference type="Proteomes" id="UP000318709"/>
    </source>
</evidence>
<accession>A0A4Y6U6T2</accession>
<organism evidence="13 14">
    <name type="scientific">Formicincola oecophyllae</name>
    <dbReference type="NCBI Taxonomy" id="2558361"/>
    <lineage>
        <taxon>Bacteria</taxon>
        <taxon>Pseudomonadati</taxon>
        <taxon>Pseudomonadota</taxon>
        <taxon>Alphaproteobacteria</taxon>
        <taxon>Acetobacterales</taxon>
        <taxon>Acetobacteraceae</taxon>
        <taxon>Formicincola</taxon>
    </lineage>
</organism>
<dbReference type="Pfam" id="PF02684">
    <property type="entry name" value="LpxB"/>
    <property type="match status" value="1"/>
</dbReference>
<proteinExistence type="inferred from homology"/>
<dbReference type="AlphaFoldDB" id="A0A4Y6U6T2"/>
<evidence type="ECO:0000256" key="8">
    <source>
        <dbReference type="ARBA" id="ARBA00022679"/>
    </source>
</evidence>
<evidence type="ECO:0000256" key="2">
    <source>
        <dbReference type="ARBA" id="ARBA00007868"/>
    </source>
</evidence>
<comment type="similarity">
    <text evidence="2 11">Belongs to the LpxB family.</text>
</comment>
<evidence type="ECO:0000256" key="10">
    <source>
        <dbReference type="ARBA" id="ARBA00048975"/>
    </source>
</evidence>
<evidence type="ECO:0000256" key="12">
    <source>
        <dbReference type="SAM" id="MobiDB-lite"/>
    </source>
</evidence>
<evidence type="ECO:0000256" key="1">
    <source>
        <dbReference type="ARBA" id="ARBA00002056"/>
    </source>
</evidence>
<keyword evidence="5 11" id="KW-0444">Lipid biosynthesis</keyword>
<keyword evidence="8 11" id="KW-0808">Transferase</keyword>
<dbReference type="HAMAP" id="MF_00392">
    <property type="entry name" value="LpxB"/>
    <property type="match status" value="1"/>
</dbReference>
<feature type="region of interest" description="Disordered" evidence="12">
    <location>
        <begin position="407"/>
        <end position="443"/>
    </location>
</feature>
<evidence type="ECO:0000256" key="5">
    <source>
        <dbReference type="ARBA" id="ARBA00022516"/>
    </source>
</evidence>
<comment type="catalytic activity">
    <reaction evidence="10 11">
        <text>a lipid X + a UDP-2-N,3-O-bis[(3R)-3-hydroxyacyl]-alpha-D-glucosamine = a lipid A disaccharide + UDP + H(+)</text>
        <dbReference type="Rhea" id="RHEA:67828"/>
        <dbReference type="ChEBI" id="CHEBI:15378"/>
        <dbReference type="ChEBI" id="CHEBI:58223"/>
        <dbReference type="ChEBI" id="CHEBI:137748"/>
        <dbReference type="ChEBI" id="CHEBI:176338"/>
        <dbReference type="ChEBI" id="CHEBI:176343"/>
        <dbReference type="EC" id="2.4.1.182"/>
    </reaction>
</comment>